<comment type="caution">
    <text evidence="8">The sequence shown here is derived from an EMBL/GenBank/DDBJ whole genome shotgun (WGS) entry which is preliminary data.</text>
</comment>
<dbReference type="EMBL" id="JBHLXE010000013">
    <property type="protein sequence ID" value="MFC0178670.1"/>
    <property type="molecule type" value="Genomic_DNA"/>
</dbReference>
<keyword evidence="5 6" id="KW-0472">Membrane</keyword>
<comment type="function">
    <text evidence="7">Required for the translocation of lipopolysaccharide (LPS) from the inner membrane to the outer membrane.</text>
</comment>
<evidence type="ECO:0000256" key="5">
    <source>
        <dbReference type="ARBA" id="ARBA00023136"/>
    </source>
</evidence>
<keyword evidence="9" id="KW-1185">Reference proteome</keyword>
<dbReference type="NCBIfam" id="TIGR04409">
    <property type="entry name" value="LptC_YrbK"/>
    <property type="match status" value="1"/>
</dbReference>
<organism evidence="8 9">
    <name type="scientific">Thorsellia kenyensis</name>
    <dbReference type="NCBI Taxonomy" id="1549888"/>
    <lineage>
        <taxon>Bacteria</taxon>
        <taxon>Pseudomonadati</taxon>
        <taxon>Pseudomonadota</taxon>
        <taxon>Gammaproteobacteria</taxon>
        <taxon>Enterobacterales</taxon>
        <taxon>Thorselliaceae</taxon>
        <taxon>Thorsellia</taxon>
    </lineage>
</organism>
<keyword evidence="2 6" id="KW-0997">Cell inner membrane</keyword>
<evidence type="ECO:0000256" key="4">
    <source>
        <dbReference type="ARBA" id="ARBA00022989"/>
    </source>
</evidence>
<dbReference type="PANTHER" id="PTHR37481">
    <property type="entry name" value="LIPOPOLYSACCHARIDE EXPORT SYSTEM PROTEIN LPTC"/>
    <property type="match status" value="1"/>
</dbReference>
<comment type="function">
    <text evidence="6">Involved in the assembly of lipopolysaccharide (LPS). Required for the translocation of LPS from the inner membrane to the outer membrane. Facilitates the transfer of LPS from the inner membrane to the periplasmic protein LptA. Could be a docking site for LptA.</text>
</comment>
<dbReference type="InterPro" id="IPR010664">
    <property type="entry name" value="LipoPS_assembly_LptC-rel"/>
</dbReference>
<comment type="similarity">
    <text evidence="6 7">Belongs to the LptC family.</text>
</comment>
<comment type="subunit">
    <text evidence="6">Component of the lipopolysaccharide transport and assembly complex. Interacts with LptA and the LptBFG transporter complex.</text>
</comment>
<dbReference type="PIRSF" id="PIRSF028513">
    <property type="entry name" value="LptC"/>
    <property type="match status" value="1"/>
</dbReference>
<evidence type="ECO:0000256" key="7">
    <source>
        <dbReference type="PIRNR" id="PIRNR028513"/>
    </source>
</evidence>
<dbReference type="InterPro" id="IPR052363">
    <property type="entry name" value="LPS_export_LptC"/>
</dbReference>
<dbReference type="PANTHER" id="PTHR37481:SF1">
    <property type="entry name" value="LIPOPOLYSACCHARIDE EXPORT SYSTEM PROTEIN LPTC"/>
    <property type="match status" value="1"/>
</dbReference>
<evidence type="ECO:0000313" key="8">
    <source>
        <dbReference type="EMBL" id="MFC0178670.1"/>
    </source>
</evidence>
<keyword evidence="4 6" id="KW-1133">Transmembrane helix</keyword>
<evidence type="ECO:0000256" key="3">
    <source>
        <dbReference type="ARBA" id="ARBA00022692"/>
    </source>
</evidence>
<accession>A0ABV6C6T7</accession>
<reference evidence="8 9" key="1">
    <citation type="submission" date="2024-09" db="EMBL/GenBank/DDBJ databases">
        <authorList>
            <person name="Sun Q."/>
            <person name="Mori K."/>
        </authorList>
    </citation>
    <scope>NUCLEOTIDE SEQUENCE [LARGE SCALE GENOMIC DNA]</scope>
    <source>
        <strain evidence="8 9">CCM 8545</strain>
    </source>
</reference>
<keyword evidence="3 6" id="KW-0812">Transmembrane</keyword>
<sequence length="204" mass="22624">MNRSLKNKFSLDKNTFFILLLLLVALILIGTLVSDEYATTDADNIDTKEQRYVALNTRTLTYGLDGKIVHELKAANIENFPVSGESFITAPELFVFNQEGAAEWVLTSKTATIDKNRVLTLIDDVEVEGILEQSILKSIKTSKASINLNSQDITTDKKVTIIGQGFQSEGIGLTGNIKNQTAKLLKEVISIYDPRLLKESKNNE</sequence>
<dbReference type="HAMAP" id="MF_01915">
    <property type="entry name" value="LPS_assembly_LptC"/>
    <property type="match status" value="1"/>
</dbReference>
<name>A0ABV6C6T7_9GAMM</name>
<evidence type="ECO:0000256" key="1">
    <source>
        <dbReference type="ARBA" id="ARBA00022475"/>
    </source>
</evidence>
<dbReference type="RefSeq" id="WP_385875519.1">
    <property type="nucleotide sequence ID" value="NZ_JBHLXE010000013.1"/>
</dbReference>
<comment type="subcellular location">
    <subcellularLocation>
        <location evidence="6">Cell inner membrane</location>
        <topology evidence="6">Single-pass membrane protein</topology>
    </subcellularLocation>
</comment>
<proteinExistence type="inferred from homology"/>
<gene>
    <name evidence="6 8" type="primary">lptC</name>
    <name evidence="8" type="ORF">ACFFIT_00890</name>
</gene>
<evidence type="ECO:0000256" key="2">
    <source>
        <dbReference type="ARBA" id="ARBA00022519"/>
    </source>
</evidence>
<dbReference type="Proteomes" id="UP001589758">
    <property type="component" value="Unassembled WGS sequence"/>
</dbReference>
<dbReference type="Gene3D" id="2.60.450.10">
    <property type="entry name" value="Lipopolysaccharide (LPS) transport protein A like domain"/>
    <property type="match status" value="1"/>
</dbReference>
<keyword evidence="1 6" id="KW-1003">Cell membrane</keyword>
<dbReference type="InterPro" id="IPR026265">
    <property type="entry name" value="LptC"/>
</dbReference>
<protein>
    <recommendedName>
        <fullName evidence="6 7">Lipopolysaccharide export system protein LptC</fullName>
    </recommendedName>
</protein>
<evidence type="ECO:0000256" key="6">
    <source>
        <dbReference type="HAMAP-Rule" id="MF_01915"/>
    </source>
</evidence>
<dbReference type="Pfam" id="PF06835">
    <property type="entry name" value="LptC"/>
    <property type="match status" value="1"/>
</dbReference>
<evidence type="ECO:0000313" key="9">
    <source>
        <dbReference type="Proteomes" id="UP001589758"/>
    </source>
</evidence>